<accession>A0A6L8KFQ2</accession>
<evidence type="ECO:0000313" key="2">
    <source>
        <dbReference type="EMBL" id="MYM26273.1"/>
    </source>
</evidence>
<feature type="signal peptide" evidence="1">
    <location>
        <begin position="1"/>
        <end position="20"/>
    </location>
</feature>
<dbReference type="SUPFAM" id="SSF53850">
    <property type="entry name" value="Periplasmic binding protein-like II"/>
    <property type="match status" value="1"/>
</dbReference>
<reference evidence="2 3" key="1">
    <citation type="submission" date="2019-12" db="EMBL/GenBank/DDBJ databases">
        <title>Novel species isolated from a subtropical stream in China.</title>
        <authorList>
            <person name="Lu H."/>
        </authorList>
    </citation>
    <scope>NUCLEOTIDE SEQUENCE [LARGE SCALE GENOMIC DNA]</scope>
    <source>
        <strain evidence="2 3">FT135W</strain>
    </source>
</reference>
<evidence type="ECO:0000256" key="1">
    <source>
        <dbReference type="SAM" id="SignalP"/>
    </source>
</evidence>
<keyword evidence="1" id="KW-0732">Signal</keyword>
<protein>
    <recommendedName>
        <fullName evidence="4">Transporter substrate-binding domain-containing protein</fullName>
    </recommendedName>
</protein>
<keyword evidence="3" id="KW-1185">Reference proteome</keyword>
<name>A0A6L8KFQ2_9BURK</name>
<dbReference type="EMBL" id="WWCN01000024">
    <property type="protein sequence ID" value="MYM26273.1"/>
    <property type="molecule type" value="Genomic_DNA"/>
</dbReference>
<dbReference type="AlphaFoldDB" id="A0A6L8KFQ2"/>
<dbReference type="RefSeq" id="WP_161009709.1">
    <property type="nucleotide sequence ID" value="NZ_WWCN01000024.1"/>
</dbReference>
<evidence type="ECO:0008006" key="4">
    <source>
        <dbReference type="Google" id="ProtNLM"/>
    </source>
</evidence>
<proteinExistence type="predicted"/>
<comment type="caution">
    <text evidence="2">The sequence shown here is derived from an EMBL/GenBank/DDBJ whole genome shotgun (WGS) entry which is preliminary data.</text>
</comment>
<evidence type="ECO:0000313" key="3">
    <source>
        <dbReference type="Proteomes" id="UP000479335"/>
    </source>
</evidence>
<feature type="chain" id="PRO_5026687027" description="Transporter substrate-binding domain-containing protein" evidence="1">
    <location>
        <begin position="21"/>
        <end position="252"/>
    </location>
</feature>
<sequence>MHRVVFAFTLALLLSGQAGAVTMHICTGETPPYSTGAASGTADRLILQAAKEVGLTIEYHSAPLARCREEIRLNLSDGFPAAPYSKLSSGYCVFPMKGSDPDIERAVLIRRTLVFRRIGSKAEWSGTEFSELTTPVLVQFGAYLQRDNLKAIGAQVDDSGRSVEVNFAKMLAGRADLAVAPEQSGLAMLEAPSYAGKIEALPIPFSNQAYYLIVSKRFYEANSELMQKLWDAMGRIRRSQEQIAQRKTTRRR</sequence>
<dbReference type="Proteomes" id="UP000479335">
    <property type="component" value="Unassembled WGS sequence"/>
</dbReference>
<organism evidence="2 3">
    <name type="scientific">Duganella flavida</name>
    <dbReference type="NCBI Taxonomy" id="2692175"/>
    <lineage>
        <taxon>Bacteria</taxon>
        <taxon>Pseudomonadati</taxon>
        <taxon>Pseudomonadota</taxon>
        <taxon>Betaproteobacteria</taxon>
        <taxon>Burkholderiales</taxon>
        <taxon>Oxalobacteraceae</taxon>
        <taxon>Telluria group</taxon>
        <taxon>Duganella</taxon>
    </lineage>
</organism>
<gene>
    <name evidence="2" type="ORF">GTP46_26945</name>
</gene>